<dbReference type="InterPro" id="IPR013520">
    <property type="entry name" value="Ribonucl_H"/>
</dbReference>
<dbReference type="Pfam" id="PF00929">
    <property type="entry name" value="RNase_T"/>
    <property type="match status" value="1"/>
</dbReference>
<gene>
    <name evidence="5" type="ORF">BI308_01855</name>
</gene>
<dbReference type="InterPro" id="IPR012337">
    <property type="entry name" value="RNaseH-like_sf"/>
</dbReference>
<evidence type="ECO:0000256" key="3">
    <source>
        <dbReference type="ARBA" id="ARBA00022839"/>
    </source>
</evidence>
<reference evidence="5" key="1">
    <citation type="submission" date="2016-10" db="EMBL/GenBank/DDBJ databases">
        <title>CRISPR-Cas defence system in Roseofilum reptotaenium: evidence of a bacteriophage-cyanobacterium arms race in the coral black band disease.</title>
        <authorList>
            <person name="Buerger P."/>
            <person name="Wood-Charlson E.M."/>
            <person name="Weynberg K.D."/>
            <person name="Willis B."/>
            <person name="Van Oppen M.J."/>
        </authorList>
    </citation>
    <scope>NUCLEOTIDE SEQUENCE [LARGE SCALE GENOMIC DNA]</scope>
    <source>
        <strain evidence="5">AO1-A</strain>
    </source>
</reference>
<evidence type="ECO:0000313" key="5">
    <source>
        <dbReference type="EMBL" id="OJJ27255.1"/>
    </source>
</evidence>
<dbReference type="SMART" id="SM00479">
    <property type="entry name" value="EXOIII"/>
    <property type="match status" value="1"/>
</dbReference>
<dbReference type="SUPFAM" id="SSF53098">
    <property type="entry name" value="Ribonuclease H-like"/>
    <property type="match status" value="1"/>
</dbReference>
<dbReference type="GO" id="GO:0003676">
    <property type="term" value="F:nucleic acid binding"/>
    <property type="evidence" value="ECO:0007669"/>
    <property type="project" value="InterPro"/>
</dbReference>
<dbReference type="PANTHER" id="PTHR23044:SF61">
    <property type="entry name" value="3'-5' EXORIBONUCLEASE 1-RELATED"/>
    <property type="match status" value="1"/>
</dbReference>
<dbReference type="Proteomes" id="UP000183940">
    <property type="component" value="Unassembled WGS sequence"/>
</dbReference>
<keyword evidence="3" id="KW-0269">Exonuclease</keyword>
<evidence type="ECO:0000259" key="4">
    <source>
        <dbReference type="SMART" id="SM00479"/>
    </source>
</evidence>
<keyword evidence="6" id="KW-1185">Reference proteome</keyword>
<sequence>MPKLDRIVVIDIEATCWRKRSPPGEHHEIIEVGIATVDLTLGKPLEKDSILVKPTLSKVSEFCTQLTTLTQEQVDTGVSFREACDRLQSEYHTHKRVWASYGNYDRTQFEKQCEMLEVPYPFSTRHINIKTLLTVLHGLPKEVGMAQALDLLNLPLIGTHHRGIDDAWNIAHILAHLMAAYRNGNG</sequence>
<keyword evidence="1" id="KW-0540">Nuclease</keyword>
<dbReference type="CDD" id="cd06133">
    <property type="entry name" value="ERI-1_3'hExo_like"/>
    <property type="match status" value="1"/>
</dbReference>
<dbReference type="InterPro" id="IPR051274">
    <property type="entry name" value="3-5_Exoribonuclease"/>
</dbReference>
<proteinExistence type="predicted"/>
<protein>
    <submittedName>
        <fullName evidence="5">DNA polymerase III</fullName>
    </submittedName>
</protein>
<dbReference type="AlphaFoldDB" id="A0A1L9QX35"/>
<organism evidence="5 6">
    <name type="scientific">Roseofilum reptotaenium AO1-A</name>
    <dbReference type="NCBI Taxonomy" id="1925591"/>
    <lineage>
        <taxon>Bacteria</taxon>
        <taxon>Bacillati</taxon>
        <taxon>Cyanobacteriota</taxon>
        <taxon>Cyanophyceae</taxon>
        <taxon>Desertifilales</taxon>
        <taxon>Desertifilaceae</taxon>
        <taxon>Roseofilum</taxon>
    </lineage>
</organism>
<dbReference type="Gene3D" id="3.30.420.10">
    <property type="entry name" value="Ribonuclease H-like superfamily/Ribonuclease H"/>
    <property type="match status" value="1"/>
</dbReference>
<evidence type="ECO:0000256" key="1">
    <source>
        <dbReference type="ARBA" id="ARBA00022722"/>
    </source>
</evidence>
<keyword evidence="2" id="KW-0378">Hydrolase</keyword>
<name>A0A1L9QX35_9CYAN</name>
<dbReference type="EMBL" id="MLAW01000002">
    <property type="protein sequence ID" value="OJJ27255.1"/>
    <property type="molecule type" value="Genomic_DNA"/>
</dbReference>
<feature type="domain" description="Exonuclease" evidence="4">
    <location>
        <begin position="6"/>
        <end position="183"/>
    </location>
</feature>
<evidence type="ECO:0000313" key="6">
    <source>
        <dbReference type="Proteomes" id="UP000183940"/>
    </source>
</evidence>
<dbReference type="InterPro" id="IPR047201">
    <property type="entry name" value="ERI-1_3'hExo-like"/>
</dbReference>
<dbReference type="STRING" id="1925591.BI308_01855"/>
<dbReference type="GO" id="GO:0000175">
    <property type="term" value="F:3'-5'-RNA exonuclease activity"/>
    <property type="evidence" value="ECO:0007669"/>
    <property type="project" value="InterPro"/>
</dbReference>
<evidence type="ECO:0000256" key="2">
    <source>
        <dbReference type="ARBA" id="ARBA00022801"/>
    </source>
</evidence>
<comment type="caution">
    <text evidence="5">The sequence shown here is derived from an EMBL/GenBank/DDBJ whole genome shotgun (WGS) entry which is preliminary data.</text>
</comment>
<dbReference type="InterPro" id="IPR036397">
    <property type="entry name" value="RNaseH_sf"/>
</dbReference>
<dbReference type="PANTHER" id="PTHR23044">
    <property type="entry name" value="3'-5' EXONUCLEASE ERI1-RELATED"/>
    <property type="match status" value="1"/>
</dbReference>
<accession>A0A1L9QX35</accession>